<accession>A0ABD5WRK4</accession>
<reference evidence="1 2" key="1">
    <citation type="journal article" date="2019" name="Int. J. Syst. Evol. Microbiol.">
        <title>The Global Catalogue of Microorganisms (GCM) 10K type strain sequencing project: providing services to taxonomists for standard genome sequencing and annotation.</title>
        <authorList>
            <consortium name="The Broad Institute Genomics Platform"/>
            <consortium name="The Broad Institute Genome Sequencing Center for Infectious Disease"/>
            <person name="Wu L."/>
            <person name="Ma J."/>
        </authorList>
    </citation>
    <scope>NUCLEOTIDE SEQUENCE [LARGE SCALE GENOMIC DNA]</scope>
    <source>
        <strain evidence="1 2">DT72</strain>
    </source>
</reference>
<protein>
    <submittedName>
        <fullName evidence="1">Uncharacterized protein</fullName>
    </submittedName>
</protein>
<sequence>MGLFGDDREGGYEYDEEYVSRIVENAEDGTVTAEVLTKTDSKRFFSGSGYLHDQSLLAHLDADEQPHYVFHNDEAGVITTSDGTRLEPDANYRTIGAFTDRRLVLLVGRESGDEQRAVAYDDVVGFHAKNDNGRFVVETDDEGYVFDVHEPLDEEHLLDLIEFLIFHTDIEAWDFPDDWRRGIQRRRVKRLGSRAEGTFNIDALEALLAPLGDDEQPHYLLPASSVTVGRLENAYKPIERVVVTDQRILVNGEDETYDLTDFEADEDVTLETSIPFHLVDWIEGRSRDGESGTLVVRRTWGPVCRVRVPEPDVDEVIDAIRYVQRQILTSRIDYDDVDPLEWIEQLGKLNRAGYIEDEVFEAKKRSLLDDS</sequence>
<comment type="caution">
    <text evidence="1">The sequence shown here is derived from an EMBL/GenBank/DDBJ whole genome shotgun (WGS) entry which is preliminary data.</text>
</comment>
<keyword evidence="2" id="KW-1185">Reference proteome</keyword>
<evidence type="ECO:0000313" key="2">
    <source>
        <dbReference type="Proteomes" id="UP001596407"/>
    </source>
</evidence>
<dbReference type="AlphaFoldDB" id="A0ABD5WRK4"/>
<dbReference type="Proteomes" id="UP001596407">
    <property type="component" value="Unassembled WGS sequence"/>
</dbReference>
<proteinExistence type="predicted"/>
<dbReference type="GeneID" id="79304154"/>
<organism evidence="1 2">
    <name type="scientific">Halorussus caseinilyticus</name>
    <dbReference type="NCBI Taxonomy" id="3034025"/>
    <lineage>
        <taxon>Archaea</taxon>
        <taxon>Methanobacteriati</taxon>
        <taxon>Methanobacteriota</taxon>
        <taxon>Stenosarchaea group</taxon>
        <taxon>Halobacteria</taxon>
        <taxon>Halobacteriales</taxon>
        <taxon>Haladaptataceae</taxon>
        <taxon>Halorussus</taxon>
    </lineage>
</organism>
<gene>
    <name evidence="1" type="ORF">ACFQJ6_22350</name>
</gene>
<evidence type="ECO:0000313" key="1">
    <source>
        <dbReference type="EMBL" id="MFC7082415.1"/>
    </source>
</evidence>
<name>A0ABD5WRK4_9EURY</name>
<dbReference type="EMBL" id="JBHSZH010000005">
    <property type="protein sequence ID" value="MFC7082415.1"/>
    <property type="molecule type" value="Genomic_DNA"/>
</dbReference>
<dbReference type="RefSeq" id="WP_276279578.1">
    <property type="nucleotide sequence ID" value="NZ_CP119809.1"/>
</dbReference>